<dbReference type="KEGG" id="ahel:Q31a_02650"/>
<dbReference type="SUPFAM" id="SSF159133">
    <property type="entry name" value="EutN/CcmL-like"/>
    <property type="match status" value="1"/>
</dbReference>
<dbReference type="PROSITE" id="PS51932">
    <property type="entry name" value="BMV"/>
    <property type="match status" value="1"/>
</dbReference>
<dbReference type="RefSeq" id="WP_145072809.1">
    <property type="nucleotide sequence ID" value="NZ_CP036298.1"/>
</dbReference>
<evidence type="ECO:0000256" key="2">
    <source>
        <dbReference type="ARBA" id="ARBA00024446"/>
    </source>
</evidence>
<evidence type="ECO:0000256" key="1">
    <source>
        <dbReference type="ARBA" id="ARBA00024322"/>
    </source>
</evidence>
<dbReference type="CDD" id="cd01614">
    <property type="entry name" value="EutN_CcmL"/>
    <property type="match status" value="1"/>
</dbReference>
<dbReference type="EMBL" id="CP036298">
    <property type="protein sequence ID" value="QDV21986.1"/>
    <property type="molecule type" value="Genomic_DNA"/>
</dbReference>
<dbReference type="OrthoDB" id="196195at2"/>
<dbReference type="AlphaFoldDB" id="A0A518G090"/>
<comment type="subcellular location">
    <subcellularLocation>
        <location evidence="1">Bacterial microcompartment</location>
    </subcellularLocation>
</comment>
<protein>
    <submittedName>
        <fullName evidence="3">Carbon dioxide concentrating mechanism protein CcmL</fullName>
    </submittedName>
</protein>
<name>A0A518G090_9BACT</name>
<keyword evidence="4" id="KW-1185">Reference proteome</keyword>
<dbReference type="Proteomes" id="UP000318017">
    <property type="component" value="Chromosome"/>
</dbReference>
<evidence type="ECO:0000313" key="3">
    <source>
        <dbReference type="EMBL" id="QDV21986.1"/>
    </source>
</evidence>
<reference evidence="3 4" key="1">
    <citation type="submission" date="2019-02" db="EMBL/GenBank/DDBJ databases">
        <title>Deep-cultivation of Planctomycetes and their phenomic and genomic characterization uncovers novel biology.</title>
        <authorList>
            <person name="Wiegand S."/>
            <person name="Jogler M."/>
            <person name="Boedeker C."/>
            <person name="Pinto D."/>
            <person name="Vollmers J."/>
            <person name="Rivas-Marin E."/>
            <person name="Kohn T."/>
            <person name="Peeters S.H."/>
            <person name="Heuer A."/>
            <person name="Rast P."/>
            <person name="Oberbeckmann S."/>
            <person name="Bunk B."/>
            <person name="Jeske O."/>
            <person name="Meyerdierks A."/>
            <person name="Storesund J.E."/>
            <person name="Kallscheuer N."/>
            <person name="Luecker S."/>
            <person name="Lage O.M."/>
            <person name="Pohl T."/>
            <person name="Merkel B.J."/>
            <person name="Hornburger P."/>
            <person name="Mueller R.-W."/>
            <person name="Bruemmer F."/>
            <person name="Labrenz M."/>
            <person name="Spormann A.M."/>
            <person name="Op den Camp H."/>
            <person name="Overmann J."/>
            <person name="Amann R."/>
            <person name="Jetten M.S.M."/>
            <person name="Mascher T."/>
            <person name="Medema M.H."/>
            <person name="Devos D.P."/>
            <person name="Kaster A.-K."/>
            <person name="Ovreas L."/>
            <person name="Rohde M."/>
            <person name="Galperin M.Y."/>
            <person name="Jogler C."/>
        </authorList>
    </citation>
    <scope>NUCLEOTIDE SEQUENCE [LARGE SCALE GENOMIC DNA]</scope>
    <source>
        <strain evidence="3 4">Q31a</strain>
    </source>
</reference>
<dbReference type="PANTHER" id="PTHR36539">
    <property type="entry name" value="ETHANOLAMINE UTILIZATION PROTEIN EUTN"/>
    <property type="match status" value="1"/>
</dbReference>
<dbReference type="GO" id="GO:0031469">
    <property type="term" value="C:bacterial microcompartment"/>
    <property type="evidence" value="ECO:0007669"/>
    <property type="project" value="UniProtKB-SubCell"/>
</dbReference>
<dbReference type="InterPro" id="IPR036677">
    <property type="entry name" value="EutN_CcmL_sf"/>
</dbReference>
<sequence length="104" mass="11418">MFVAKVTGSIISTTKVDSMRGQKLLVVEPYRLESNKRDQLVTTGRTFVAVDTLGAGVNDFVLIVQGSSARFTPETQKLPIDCVVIGIVDSVNIEKQDVYNRKSN</sequence>
<accession>A0A518G090</accession>
<proteinExistence type="predicted"/>
<dbReference type="PANTHER" id="PTHR36539:SF1">
    <property type="entry name" value="BACTERIAL MICROCOMPARTMENT SHELL VERTEX PROTEIN EUTN"/>
    <property type="match status" value="1"/>
</dbReference>
<keyword evidence="2" id="KW-1283">Bacterial microcompartment</keyword>
<dbReference type="Pfam" id="PF03319">
    <property type="entry name" value="EutN_CcmL"/>
    <property type="match status" value="1"/>
</dbReference>
<organism evidence="3 4">
    <name type="scientific">Aureliella helgolandensis</name>
    <dbReference type="NCBI Taxonomy" id="2527968"/>
    <lineage>
        <taxon>Bacteria</taxon>
        <taxon>Pseudomonadati</taxon>
        <taxon>Planctomycetota</taxon>
        <taxon>Planctomycetia</taxon>
        <taxon>Pirellulales</taxon>
        <taxon>Pirellulaceae</taxon>
        <taxon>Aureliella</taxon>
    </lineage>
</organism>
<evidence type="ECO:0000313" key="4">
    <source>
        <dbReference type="Proteomes" id="UP000318017"/>
    </source>
</evidence>
<gene>
    <name evidence="3" type="primary">ccmL</name>
    <name evidence="3" type="ORF">Q31a_02650</name>
</gene>
<dbReference type="InterPro" id="IPR004992">
    <property type="entry name" value="EutN_CcmL"/>
</dbReference>
<dbReference type="Gene3D" id="2.40.50.220">
    <property type="entry name" value="EutN/Ccml"/>
    <property type="match status" value="1"/>
</dbReference>